<dbReference type="EMBL" id="FXUL01000014">
    <property type="protein sequence ID" value="SMP68697.1"/>
    <property type="molecule type" value="Genomic_DNA"/>
</dbReference>
<feature type="transmembrane region" description="Helical" evidence="1">
    <location>
        <begin position="352"/>
        <end position="374"/>
    </location>
</feature>
<organism evidence="2 3">
    <name type="scientific">Noviherbaspirillum suwonense</name>
    <dbReference type="NCBI Taxonomy" id="1224511"/>
    <lineage>
        <taxon>Bacteria</taxon>
        <taxon>Pseudomonadati</taxon>
        <taxon>Pseudomonadota</taxon>
        <taxon>Betaproteobacteria</taxon>
        <taxon>Burkholderiales</taxon>
        <taxon>Oxalobacteraceae</taxon>
        <taxon>Noviherbaspirillum</taxon>
    </lineage>
</organism>
<feature type="transmembrane region" description="Helical" evidence="1">
    <location>
        <begin position="292"/>
        <end position="311"/>
    </location>
</feature>
<evidence type="ECO:0008006" key="4">
    <source>
        <dbReference type="Google" id="ProtNLM"/>
    </source>
</evidence>
<feature type="transmembrane region" description="Helical" evidence="1">
    <location>
        <begin position="323"/>
        <end position="340"/>
    </location>
</feature>
<proteinExistence type="predicted"/>
<feature type="transmembrane region" description="Helical" evidence="1">
    <location>
        <begin position="186"/>
        <end position="202"/>
    </location>
</feature>
<keyword evidence="1" id="KW-0472">Membrane</keyword>
<keyword evidence="1" id="KW-0812">Transmembrane</keyword>
<keyword evidence="1" id="KW-1133">Transmembrane helix</keyword>
<feature type="transmembrane region" description="Helical" evidence="1">
    <location>
        <begin position="259"/>
        <end position="280"/>
    </location>
</feature>
<evidence type="ECO:0000256" key="1">
    <source>
        <dbReference type="SAM" id="Phobius"/>
    </source>
</evidence>
<protein>
    <recommendedName>
        <fullName evidence="4">Transmembrane protein</fullName>
    </recommendedName>
</protein>
<keyword evidence="3" id="KW-1185">Reference proteome</keyword>
<dbReference type="Proteomes" id="UP001158049">
    <property type="component" value="Unassembled WGS sequence"/>
</dbReference>
<sequence length="454" mass="50562">MYSQRGILVFLGICFTWLIWNTTNAFPAVDDFCYGARANRDGILGSVASEYMSWGGRYAATLLISAFASSREILLNGYFLAPLAILAANFLAVSHFLNKTGIPTKSYKFVFFAIAIAVFSFREAVFWMAGGFTYGIGCALFLVLIAEESGIFLQARKHEDPPSWARTFMLSGASLVLAGFNETLMVAHAALLSLLFSFCVVARRKNGVIFRTGIILAFAILGALIVINAPGNLAREATLAPPALFRSMGKSFLWIFERYTHVFLGCWLLFYSSLIVFNPLQKNTLEKSEFRMIAAALFITLWAALFTRAYALNGSGPSRVHTVDLLLVSLLAFHAARHVYSANREAVFQSRKLMPIFMSFVGIFITAVTLRAGADGVSFTDTLTSLKYSRPLKQSMDARFKQAEHAPGASLEVSRYPDKTRSMTFFDDIQPDAKDWRNVCFADYFHLKDVRLEE</sequence>
<name>A0ABY1QEF7_9BURK</name>
<evidence type="ECO:0000313" key="2">
    <source>
        <dbReference type="EMBL" id="SMP68697.1"/>
    </source>
</evidence>
<dbReference type="InterPro" id="IPR045691">
    <property type="entry name" value="DUF6056"/>
</dbReference>
<accession>A0ABY1QEF7</accession>
<feature type="transmembrane region" description="Helical" evidence="1">
    <location>
        <begin position="109"/>
        <end position="128"/>
    </location>
</feature>
<gene>
    <name evidence="2" type="ORF">SAMN06295970_11446</name>
</gene>
<dbReference type="Pfam" id="PF19528">
    <property type="entry name" value="DUF6056"/>
    <property type="match status" value="1"/>
</dbReference>
<reference evidence="2 3" key="1">
    <citation type="submission" date="2017-05" db="EMBL/GenBank/DDBJ databases">
        <authorList>
            <person name="Varghese N."/>
            <person name="Submissions S."/>
        </authorList>
    </citation>
    <scope>NUCLEOTIDE SEQUENCE [LARGE SCALE GENOMIC DNA]</scope>
    <source>
        <strain evidence="2 3">DSM 26001</strain>
    </source>
</reference>
<feature type="transmembrane region" description="Helical" evidence="1">
    <location>
        <begin position="77"/>
        <end position="97"/>
    </location>
</feature>
<feature type="transmembrane region" description="Helical" evidence="1">
    <location>
        <begin position="209"/>
        <end position="229"/>
    </location>
</feature>
<comment type="caution">
    <text evidence="2">The sequence shown here is derived from an EMBL/GenBank/DDBJ whole genome shotgun (WGS) entry which is preliminary data.</text>
</comment>
<evidence type="ECO:0000313" key="3">
    <source>
        <dbReference type="Proteomes" id="UP001158049"/>
    </source>
</evidence>